<feature type="region of interest" description="Disordered" evidence="1">
    <location>
        <begin position="194"/>
        <end position="262"/>
    </location>
</feature>
<feature type="compositionally biased region" description="Basic and acidic residues" evidence="1">
    <location>
        <begin position="821"/>
        <end position="843"/>
    </location>
</feature>
<organism evidence="2">
    <name type="scientific">Ananas comosus var. bracteatus</name>
    <name type="common">red pineapple</name>
    <dbReference type="NCBI Taxonomy" id="296719"/>
    <lineage>
        <taxon>Eukaryota</taxon>
        <taxon>Viridiplantae</taxon>
        <taxon>Streptophyta</taxon>
        <taxon>Embryophyta</taxon>
        <taxon>Tracheophyta</taxon>
        <taxon>Spermatophyta</taxon>
        <taxon>Magnoliopsida</taxon>
        <taxon>Liliopsida</taxon>
        <taxon>Poales</taxon>
        <taxon>Bromeliaceae</taxon>
        <taxon>Bromelioideae</taxon>
        <taxon>Ananas</taxon>
    </lineage>
</organism>
<proteinExistence type="predicted"/>
<evidence type="ECO:0000256" key="1">
    <source>
        <dbReference type="SAM" id="MobiDB-lite"/>
    </source>
</evidence>
<dbReference type="AlphaFoldDB" id="A0A6V7P5B3"/>
<reference evidence="2" key="1">
    <citation type="submission" date="2020-07" db="EMBL/GenBank/DDBJ databases">
        <authorList>
            <person name="Lin J."/>
        </authorList>
    </citation>
    <scope>NUCLEOTIDE SEQUENCE</scope>
</reference>
<dbReference type="EMBL" id="LR862145">
    <property type="protein sequence ID" value="CAD1826012.1"/>
    <property type="molecule type" value="Genomic_DNA"/>
</dbReference>
<accession>A0A6V7P5B3</accession>
<gene>
    <name evidence="2" type="ORF">CB5_LOCUS9223</name>
</gene>
<protein>
    <recommendedName>
        <fullName evidence="3">Retrotransposon gag domain-containing protein</fullName>
    </recommendedName>
</protein>
<evidence type="ECO:0000313" key="2">
    <source>
        <dbReference type="EMBL" id="CAD1826012.1"/>
    </source>
</evidence>
<feature type="compositionally biased region" description="Polar residues" evidence="1">
    <location>
        <begin position="220"/>
        <end position="233"/>
    </location>
</feature>
<feature type="compositionally biased region" description="Basic and acidic residues" evidence="1">
    <location>
        <begin position="196"/>
        <end position="214"/>
    </location>
</feature>
<feature type="region of interest" description="Disordered" evidence="1">
    <location>
        <begin position="725"/>
        <end position="848"/>
    </location>
</feature>
<name>A0A6V7P5B3_ANACO</name>
<feature type="compositionally biased region" description="Basic and acidic residues" evidence="1">
    <location>
        <begin position="746"/>
        <end position="759"/>
    </location>
</feature>
<sequence>MANGTRLRQQTTSYNQSFEEALQSARDVNQKLDVLIEALQKEEARRHEIMMQENARRHEQLLELIRSRSVHAKGKRTVVQVPIEKKHRQQYMPYMELSFPDFNGTDPKGWLRNCEQYFDRYQVPEQQWIGIASMHIEGDARFWKQAYFFNRPRVNWSEFSDAICKRFTAAKEGYPIREFNTYEQKHLETLQMENSNGHDDKLSDSASRPEELPRLHAAQPNPSKLNSAITTPRTKNKGSKEGNLKDNIIPSPISANKGEEPPPGIHKLLAAQQSTPKAAYTVTTPSIERNEIKVQGTVEEFGPLPALKATEGGDSSLNNSEINSQVEVRRLEQNHYADLKMKVCNRRYEVKLRDSVGKPEELLRVLTAQPPPPKHAHTNSVEVESTDVVGSTVNNSEKVAKFNFARRTTMNKQKNSPDLFYKGLRQNHKFWAQLRVLKLEELDQVPGTDWVKIYRQLPFDPGPNQVTLHSIERATHMPIITSKLPMVIKHRAQLLAAQPYRIKPEATKEKTHACIQKPHREITDSTQKKEFVAILLEVNNQVHANSFPKMEFLMSSGNNLRNWIGGYEQCFKLHQISDQQENSEYFKVQRLIQHSRLTGACLVKGFVNEHKELGAIITMPHPCSRFLAYEQDKLQESNRNLGVTLHIKGECKALTLIICKWMQAVQNRSEEDHLLTEFHTSRAWQVDMGIEQFTRWSGIERDMHQFHISTGKRILQGPVARRLRLPEGSKGEPPPQQKKNKWQQQVERRRCGRRADEKRLRRARASLTEQSGERWSGRSSGGDDGARASSKLGEGAGMSDGVHGVGAKKRTGGSKLQDLGAEAKREPSTRRVADDAEKKESDARLPVYRRIGRAEPRIGCN</sequence>
<evidence type="ECO:0008006" key="3">
    <source>
        <dbReference type="Google" id="ProtNLM"/>
    </source>
</evidence>